<sequence length="449" mass="48687">MVLGIGFGIFFQRLFHIIEDSPPIIVKSKKSLRKLASSAKIQPFSKSYKQGLTKSEKVSSNGSADESSLPSSSTISNTFASEESSAPTEVSSLPAAAASVVTFATEQITAPTQNVTVQNSIIQQRSPPPLTNSVIGSVGPLTSKNSSLANYLQWTKKKQEGQQPSTSLCSSPKSAATSSAPPTTTTTLAVAEQTAAEQSPTPTEFSVHESDQPKPYIPLPSGDAQSYTATFPSSTSYFVEMPIMNDTPVSSFNEAPITSATSDESTLRESPLLNRPVPSHQHLRHQHTSISTTDWSRTPIRSGLQSIISQRRTPNEVSSIKSVETLPCFENDLSSDPRHTINFKSPFNQNVNLTVTNVTTNKIMWALKTNAMDRVIATPTCGFLKAGNTVHIKMAIREKSQIHPADSSRDRLAIDYVFVPEACVAFDPARLLAKNAVARRKPLDINYVF</sequence>
<accession>A0AC35FL60</accession>
<proteinExistence type="predicted"/>
<evidence type="ECO:0000313" key="1">
    <source>
        <dbReference type="Proteomes" id="UP000887580"/>
    </source>
</evidence>
<reference evidence="2" key="1">
    <citation type="submission" date="2022-11" db="UniProtKB">
        <authorList>
            <consortium name="WormBaseParasite"/>
        </authorList>
    </citation>
    <scope>IDENTIFICATION</scope>
</reference>
<dbReference type="Proteomes" id="UP000887580">
    <property type="component" value="Unplaced"/>
</dbReference>
<organism evidence="1 2">
    <name type="scientific">Panagrolaimus sp. PS1159</name>
    <dbReference type="NCBI Taxonomy" id="55785"/>
    <lineage>
        <taxon>Eukaryota</taxon>
        <taxon>Metazoa</taxon>
        <taxon>Ecdysozoa</taxon>
        <taxon>Nematoda</taxon>
        <taxon>Chromadorea</taxon>
        <taxon>Rhabditida</taxon>
        <taxon>Tylenchina</taxon>
        <taxon>Panagrolaimomorpha</taxon>
        <taxon>Panagrolaimoidea</taxon>
        <taxon>Panagrolaimidae</taxon>
        <taxon>Panagrolaimus</taxon>
    </lineage>
</organism>
<evidence type="ECO:0000313" key="2">
    <source>
        <dbReference type="WBParaSite" id="PS1159_v2.g18719.t1"/>
    </source>
</evidence>
<name>A0AC35FL60_9BILA</name>
<protein>
    <submittedName>
        <fullName evidence="2">Major sperm protein</fullName>
    </submittedName>
</protein>
<dbReference type="WBParaSite" id="PS1159_v2.g18719.t1">
    <property type="protein sequence ID" value="PS1159_v2.g18719.t1"/>
    <property type="gene ID" value="PS1159_v2.g18719"/>
</dbReference>